<evidence type="ECO:0000259" key="1">
    <source>
        <dbReference type="PROSITE" id="PS51186"/>
    </source>
</evidence>
<dbReference type="PROSITE" id="PS51186">
    <property type="entry name" value="GNAT"/>
    <property type="match status" value="1"/>
</dbReference>
<protein>
    <submittedName>
        <fullName evidence="2">GNAT family N-acetyltransferase</fullName>
    </submittedName>
</protein>
<dbReference type="Proteomes" id="UP000663281">
    <property type="component" value="Chromosome"/>
</dbReference>
<proteinExistence type="predicted"/>
<dbReference type="RefSeq" id="WP_207325706.1">
    <property type="nucleotide sequence ID" value="NZ_CP071504.1"/>
</dbReference>
<dbReference type="PANTHER" id="PTHR43792">
    <property type="entry name" value="GNAT FAMILY, PUTATIVE (AFU_ORTHOLOGUE AFUA_3G00765)-RELATED-RELATED"/>
    <property type="match status" value="1"/>
</dbReference>
<evidence type="ECO:0000313" key="2">
    <source>
        <dbReference type="EMBL" id="QSX31032.1"/>
    </source>
</evidence>
<dbReference type="Gene3D" id="3.40.630.30">
    <property type="match status" value="1"/>
</dbReference>
<dbReference type="InterPro" id="IPR051531">
    <property type="entry name" value="N-acetyltransferase"/>
</dbReference>
<dbReference type="InterPro" id="IPR000182">
    <property type="entry name" value="GNAT_dom"/>
</dbReference>
<evidence type="ECO:0000313" key="3">
    <source>
        <dbReference type="Proteomes" id="UP000663281"/>
    </source>
</evidence>
<dbReference type="InterPro" id="IPR016181">
    <property type="entry name" value="Acyl_CoA_acyltransferase"/>
</dbReference>
<dbReference type="KEGG" id="scyp:JYB88_05150"/>
<accession>A0A975AL42</accession>
<name>A0A975AL42_9GAMM</name>
<dbReference type="Pfam" id="PF13302">
    <property type="entry name" value="Acetyltransf_3"/>
    <property type="match status" value="1"/>
</dbReference>
<gene>
    <name evidence="2" type="ORF">JYB88_05150</name>
</gene>
<sequence>MSAEANQHSESKPLVFHTPRLQLAELTADGLAVAGLTAASAAKVGADELPSRILALFTPAVIVHLPPYFAKVQDLASAKAWLERMLVESRLLTVTLIDDLGKTKSSPLIGFLFVYEQAREETQAPGYDAHLGYLLGEEYWGQGLASELLTGLLSCAHQNKDSLGWQRLVAGVGTDNPASSRVLEKAGFRLCSDIDAEAAPGVLFYYYSLS</sequence>
<feature type="domain" description="N-acetyltransferase" evidence="1">
    <location>
        <begin position="52"/>
        <end position="210"/>
    </location>
</feature>
<dbReference type="SUPFAM" id="SSF55729">
    <property type="entry name" value="Acyl-CoA N-acyltransferases (Nat)"/>
    <property type="match status" value="1"/>
</dbReference>
<dbReference type="PANTHER" id="PTHR43792:SF1">
    <property type="entry name" value="N-ACETYLTRANSFERASE DOMAIN-CONTAINING PROTEIN"/>
    <property type="match status" value="1"/>
</dbReference>
<dbReference type="GO" id="GO:0016747">
    <property type="term" value="F:acyltransferase activity, transferring groups other than amino-acyl groups"/>
    <property type="evidence" value="ECO:0007669"/>
    <property type="project" value="InterPro"/>
</dbReference>
<reference evidence="2 3" key="1">
    <citation type="submission" date="2021-03" db="EMBL/GenBank/DDBJ databases">
        <title>Novel species identification of genus Shewanella.</title>
        <authorList>
            <person name="Liu G."/>
            <person name="Zhang Q."/>
        </authorList>
    </citation>
    <scope>NUCLEOTIDE SEQUENCE [LARGE SCALE GENOMIC DNA]</scope>
    <source>
        <strain evidence="2 3">FJAT-53726</strain>
    </source>
</reference>
<dbReference type="AlphaFoldDB" id="A0A975AL42"/>
<organism evidence="2 3">
    <name type="scientific">Shewanella cyperi</name>
    <dbReference type="NCBI Taxonomy" id="2814292"/>
    <lineage>
        <taxon>Bacteria</taxon>
        <taxon>Pseudomonadati</taxon>
        <taxon>Pseudomonadota</taxon>
        <taxon>Gammaproteobacteria</taxon>
        <taxon>Alteromonadales</taxon>
        <taxon>Shewanellaceae</taxon>
        <taxon>Shewanella</taxon>
    </lineage>
</organism>
<dbReference type="EMBL" id="CP071504">
    <property type="protein sequence ID" value="QSX31032.1"/>
    <property type="molecule type" value="Genomic_DNA"/>
</dbReference>
<keyword evidence="3" id="KW-1185">Reference proteome</keyword>